<dbReference type="Proteomes" id="UP001358586">
    <property type="component" value="Chromosome 1"/>
</dbReference>
<keyword evidence="3" id="KW-1185">Reference proteome</keyword>
<dbReference type="Pfam" id="PF14244">
    <property type="entry name" value="Retrotran_gag_3"/>
    <property type="match status" value="1"/>
</dbReference>
<evidence type="ECO:0000313" key="3">
    <source>
        <dbReference type="Proteomes" id="UP001358586"/>
    </source>
</evidence>
<dbReference type="EMBL" id="JARKNE010000001">
    <property type="protein sequence ID" value="KAK5844923.1"/>
    <property type="molecule type" value="Genomic_DNA"/>
</dbReference>
<accession>A0ABR0R102</accession>
<feature type="domain" description="Retrotransposon Copia-like N-terminal" evidence="1">
    <location>
        <begin position="34"/>
        <end position="69"/>
    </location>
</feature>
<proteinExistence type="predicted"/>
<gene>
    <name evidence="2" type="ORF">PVK06_001069</name>
</gene>
<dbReference type="PANTHER" id="PTHR47481:SF10">
    <property type="entry name" value="COPIA-LIKE POLYPROTEIN_RETROTRANSPOSON"/>
    <property type="match status" value="1"/>
</dbReference>
<dbReference type="PANTHER" id="PTHR47481">
    <property type="match status" value="1"/>
</dbReference>
<name>A0ABR0R102_GOSAR</name>
<comment type="caution">
    <text evidence="2">The sequence shown here is derived from an EMBL/GenBank/DDBJ whole genome shotgun (WGS) entry which is preliminary data.</text>
</comment>
<organism evidence="2 3">
    <name type="scientific">Gossypium arboreum</name>
    <name type="common">Tree cotton</name>
    <name type="synonym">Gossypium nanking</name>
    <dbReference type="NCBI Taxonomy" id="29729"/>
    <lineage>
        <taxon>Eukaryota</taxon>
        <taxon>Viridiplantae</taxon>
        <taxon>Streptophyta</taxon>
        <taxon>Embryophyta</taxon>
        <taxon>Tracheophyta</taxon>
        <taxon>Spermatophyta</taxon>
        <taxon>Magnoliopsida</taxon>
        <taxon>eudicotyledons</taxon>
        <taxon>Gunneridae</taxon>
        <taxon>Pentapetalae</taxon>
        <taxon>rosids</taxon>
        <taxon>malvids</taxon>
        <taxon>Malvales</taxon>
        <taxon>Malvaceae</taxon>
        <taxon>Malvoideae</taxon>
        <taxon>Gossypium</taxon>
    </lineage>
</organism>
<sequence>MATSASTDSTTAPPCSSTFINNQLVQSFPHYDIVKLNESNFVQWRQHIQLSTDGYNLTGFLDGTLSAPPRFVQSQDGALLTATHLIAAVSSAKFFRIRHELYLIKKGAMPIKDYIAKIQKTCALIDAAGSLILETEKAEIVLARLPSNLME</sequence>
<evidence type="ECO:0000259" key="1">
    <source>
        <dbReference type="Pfam" id="PF14244"/>
    </source>
</evidence>
<protein>
    <recommendedName>
        <fullName evidence="1">Retrotransposon Copia-like N-terminal domain-containing protein</fullName>
    </recommendedName>
</protein>
<reference evidence="2 3" key="1">
    <citation type="submission" date="2023-03" db="EMBL/GenBank/DDBJ databases">
        <title>WGS of Gossypium arboreum.</title>
        <authorList>
            <person name="Yu D."/>
        </authorList>
    </citation>
    <scope>NUCLEOTIDE SEQUENCE [LARGE SCALE GENOMIC DNA]</scope>
    <source>
        <tissue evidence="2">Leaf</tissue>
    </source>
</reference>
<evidence type="ECO:0000313" key="2">
    <source>
        <dbReference type="EMBL" id="KAK5844923.1"/>
    </source>
</evidence>
<dbReference type="InterPro" id="IPR029472">
    <property type="entry name" value="Copia-like_N"/>
</dbReference>